<dbReference type="RefSeq" id="WP_239367456.1">
    <property type="nucleotide sequence ID" value="NZ_JAKREW010000018.1"/>
</dbReference>
<gene>
    <name evidence="3" type="ORF">L4923_17705</name>
</gene>
<evidence type="ECO:0000256" key="1">
    <source>
        <dbReference type="ARBA" id="ARBA00022801"/>
    </source>
</evidence>
<dbReference type="PANTHER" id="PTHR42977:SF3">
    <property type="entry name" value="AB HYDROLASE-1 DOMAIN-CONTAINING PROTEIN"/>
    <property type="match status" value="1"/>
</dbReference>
<keyword evidence="1 3" id="KW-0378">Hydrolase</keyword>
<dbReference type="EMBL" id="JAKREW010000018">
    <property type="protein sequence ID" value="MCG7506865.1"/>
    <property type="molecule type" value="Genomic_DNA"/>
</dbReference>
<dbReference type="SUPFAM" id="SSF53474">
    <property type="entry name" value="alpha/beta-Hydrolases"/>
    <property type="match status" value="1"/>
</dbReference>
<dbReference type="InterPro" id="IPR051340">
    <property type="entry name" value="Haloalkane_dehalogenase"/>
</dbReference>
<comment type="caution">
    <text evidence="3">The sequence shown here is derived from an EMBL/GenBank/DDBJ whole genome shotgun (WGS) entry which is preliminary data.</text>
</comment>
<proteinExistence type="predicted"/>
<dbReference type="InterPro" id="IPR029058">
    <property type="entry name" value="AB_hydrolase_fold"/>
</dbReference>
<name>A0ABS9QHM8_9HYPH</name>
<keyword evidence="4" id="KW-1185">Reference proteome</keyword>
<feature type="domain" description="AB hydrolase-1" evidence="2">
    <location>
        <begin position="32"/>
        <end position="142"/>
    </location>
</feature>
<evidence type="ECO:0000259" key="2">
    <source>
        <dbReference type="Pfam" id="PF00561"/>
    </source>
</evidence>
<accession>A0ABS9QHM8</accession>
<dbReference type="PANTHER" id="PTHR42977">
    <property type="entry name" value="HYDROLASE-RELATED"/>
    <property type="match status" value="1"/>
</dbReference>
<evidence type="ECO:0000313" key="4">
    <source>
        <dbReference type="Proteomes" id="UP001201701"/>
    </source>
</evidence>
<protein>
    <submittedName>
        <fullName evidence="3">Alpha/beta fold hydrolase</fullName>
    </submittedName>
</protein>
<organism evidence="3 4">
    <name type="scientific">Mesorhizobium retamae</name>
    <dbReference type="NCBI Taxonomy" id="2912854"/>
    <lineage>
        <taxon>Bacteria</taxon>
        <taxon>Pseudomonadati</taxon>
        <taxon>Pseudomonadota</taxon>
        <taxon>Alphaproteobacteria</taxon>
        <taxon>Hyphomicrobiales</taxon>
        <taxon>Phyllobacteriaceae</taxon>
        <taxon>Mesorhizobium</taxon>
    </lineage>
</organism>
<dbReference type="GO" id="GO:0016787">
    <property type="term" value="F:hydrolase activity"/>
    <property type="evidence" value="ECO:0007669"/>
    <property type="project" value="UniProtKB-KW"/>
</dbReference>
<dbReference type="InterPro" id="IPR000073">
    <property type="entry name" value="AB_hydrolase_1"/>
</dbReference>
<sequence length="347" mass="40452">MLNIQKARHHTVKVDGVDLFYREAGRRSAPGLLLLHGQPCSSYGFRHVIGPLAEVARVVAPDLPGFGFTEAPDDYEYTFDAMARTIDVLTRKIGMEWFFLYVHDFGAPVAYYLAMARPQRVLGLIIQNGNAHQEGLGPDWDANKAYWADPTPENRKKLPEWLNFEGVRHTYVGAIPERLKPLFAPEGWHLDWERMSRPGLVDIQFRIFEDYARYVARFPDISAYHRKHQPRALLLWAGTTPISRSRRCLPMPASSSRSRCISTTRRICFWRRIIRNARRSCASSFWMYNRVRKRWLPHRNSPELFWRSSLSALLSCAPNRLRNKSSRFNLRPIAWRNRTLTRPGRKM</sequence>
<dbReference type="Proteomes" id="UP001201701">
    <property type="component" value="Unassembled WGS sequence"/>
</dbReference>
<dbReference type="Pfam" id="PF00561">
    <property type="entry name" value="Abhydrolase_1"/>
    <property type="match status" value="1"/>
</dbReference>
<reference evidence="3 4" key="1">
    <citation type="submission" date="2022-02" db="EMBL/GenBank/DDBJ databases">
        <title>Draft genome sequence of Mezorhizobium retamae strain IRAMC:0171 isolated from Retama raetam nodules.</title>
        <authorList>
            <person name="Bengaied R."/>
            <person name="Sbissi I."/>
            <person name="Huber K."/>
            <person name="Ghodbane F."/>
            <person name="Nouioui I."/>
            <person name="Tarhouni M."/>
            <person name="Gtari M."/>
        </authorList>
    </citation>
    <scope>NUCLEOTIDE SEQUENCE [LARGE SCALE GENOMIC DNA]</scope>
    <source>
        <strain evidence="3 4">IRAMC:0171</strain>
    </source>
</reference>
<dbReference type="Gene3D" id="3.40.50.1820">
    <property type="entry name" value="alpha/beta hydrolase"/>
    <property type="match status" value="1"/>
</dbReference>
<evidence type="ECO:0000313" key="3">
    <source>
        <dbReference type="EMBL" id="MCG7506865.1"/>
    </source>
</evidence>